<reference evidence="1" key="2">
    <citation type="journal article" date="2015" name="Data Brief">
        <title>Shoot transcriptome of the giant reed, Arundo donax.</title>
        <authorList>
            <person name="Barrero R.A."/>
            <person name="Guerrero F.D."/>
            <person name="Moolhuijzen P."/>
            <person name="Goolsby J.A."/>
            <person name="Tidwell J."/>
            <person name="Bellgard S.E."/>
            <person name="Bellgard M.I."/>
        </authorList>
    </citation>
    <scope>NUCLEOTIDE SEQUENCE</scope>
    <source>
        <tissue evidence="1">Shoot tissue taken approximately 20 cm above the soil surface</tissue>
    </source>
</reference>
<name>A0A0A9F5V9_ARUDO</name>
<sequence>MTFAQKLKHCICSILGALFTKAGL</sequence>
<evidence type="ECO:0000313" key="1">
    <source>
        <dbReference type="EMBL" id="JAE03633.1"/>
    </source>
</evidence>
<dbReference type="AlphaFoldDB" id="A0A0A9F5V9"/>
<accession>A0A0A9F5V9</accession>
<proteinExistence type="predicted"/>
<dbReference type="EMBL" id="GBRH01194263">
    <property type="protein sequence ID" value="JAE03633.1"/>
    <property type="molecule type" value="Transcribed_RNA"/>
</dbReference>
<reference evidence="1" key="1">
    <citation type="submission" date="2014-09" db="EMBL/GenBank/DDBJ databases">
        <authorList>
            <person name="Magalhaes I.L.F."/>
            <person name="Oliveira U."/>
            <person name="Santos F.R."/>
            <person name="Vidigal T.H.D.A."/>
            <person name="Brescovit A.D."/>
            <person name="Santos A.J."/>
        </authorList>
    </citation>
    <scope>NUCLEOTIDE SEQUENCE</scope>
    <source>
        <tissue evidence="1">Shoot tissue taken approximately 20 cm above the soil surface</tissue>
    </source>
</reference>
<organism evidence="1">
    <name type="scientific">Arundo donax</name>
    <name type="common">Giant reed</name>
    <name type="synonym">Donax arundinaceus</name>
    <dbReference type="NCBI Taxonomy" id="35708"/>
    <lineage>
        <taxon>Eukaryota</taxon>
        <taxon>Viridiplantae</taxon>
        <taxon>Streptophyta</taxon>
        <taxon>Embryophyta</taxon>
        <taxon>Tracheophyta</taxon>
        <taxon>Spermatophyta</taxon>
        <taxon>Magnoliopsida</taxon>
        <taxon>Liliopsida</taxon>
        <taxon>Poales</taxon>
        <taxon>Poaceae</taxon>
        <taxon>PACMAD clade</taxon>
        <taxon>Arundinoideae</taxon>
        <taxon>Arundineae</taxon>
        <taxon>Arundo</taxon>
    </lineage>
</organism>
<protein>
    <submittedName>
        <fullName evidence="1">Uncharacterized protein</fullName>
    </submittedName>
</protein>